<accession>A0ACC1YV25</accession>
<evidence type="ECO:0000313" key="1">
    <source>
        <dbReference type="EMBL" id="KAJ4727550.1"/>
    </source>
</evidence>
<name>A0ACC1YV25_MELAZ</name>
<proteinExistence type="predicted"/>
<sequence>MFLIQDKEFLAHLSYSRDTGSIARGPTSEDIGGYLFVVSKKDNMADSDASDGSNVGSFTSSQDKGSKNKRKLVGPSQNNPITLPSSLTEFRRYEPSLEKSGNPFSALPSLEGGSCLSKGEEYESGEWNDPTVHKLEELLSSSLHTLFRDAINQIVNCGYSEDIVFKSIFRHGINYRDKDFVSNIVSDTLSVLKKGKGTDFSEDEVFENLQQMVDYTMFEMINVLKEVKPSLSIAEAMWCLLMCDFNLSEACTAEGDLLSFLDSKEVSEASSSESAPTQPRSRDPRSCETIPSTTSESNIPQPSTNKTQSYLPAETLKFGNFSIPNPGNLVGPEDPLPRGDSLVSATETVEKPLSSLGERVQNISLGSEERSGIGRKGRSKKELATHYQKSYHCHTEKTYRTYGKGAFKSGKLASIGGFVVEKRVKPTSDLSTIHLKGGSSKTSADTRAAASSTEGGHRASINAPLTHPRLDNASKLPIKSTNCALPAANIELQPSSSSKKNPVTKAEATTTIVSPKTPDYYAGIPFDESLGKYVPQNEKDELILKLVPRLHELQNELNSWTGWANQKVMQAARKLRKDQTELKALRQEKQEAEQWKMEKQILEDNTMKRLYEMEFALNNATGQVEKSNSTIHKLEVEHSVLKQMMEAAKLRAAETAASCGEALEREQKALKNAQSWEGQKILLREELTAEKQKVVEMKQEISKAQNRLNQTEARLNEERTAKKRYLAQAAAIRNEREELEAAAKEKEEMMKLKAEKEMEKYMEDIKRLESQLSLLKFKSDSSKIAALRGSVDGGFGGFHPDSKVENPAMKGNQMPSFSRGGASSPSISGTGGLKRERECVMCLSEEKSVVFLPCTHQVLCPKCNELHEKQGMNDCPSCRTPIQLRIQARFAWP</sequence>
<gene>
    <name evidence="1" type="ORF">OWV82_000632</name>
</gene>
<evidence type="ECO:0000313" key="2">
    <source>
        <dbReference type="Proteomes" id="UP001164539"/>
    </source>
</evidence>
<protein>
    <submittedName>
        <fullName evidence="1">RING/U-box superfamily protein</fullName>
    </submittedName>
</protein>
<keyword evidence="2" id="KW-1185">Reference proteome</keyword>
<reference evidence="1 2" key="1">
    <citation type="journal article" date="2023" name="Science">
        <title>Complex scaffold remodeling in plant triterpene biosynthesis.</title>
        <authorList>
            <person name="De La Pena R."/>
            <person name="Hodgson H."/>
            <person name="Liu J.C."/>
            <person name="Stephenson M.J."/>
            <person name="Martin A.C."/>
            <person name="Owen C."/>
            <person name="Harkess A."/>
            <person name="Leebens-Mack J."/>
            <person name="Jimenez L.E."/>
            <person name="Osbourn A."/>
            <person name="Sattely E.S."/>
        </authorList>
    </citation>
    <scope>NUCLEOTIDE SEQUENCE [LARGE SCALE GENOMIC DNA]</scope>
    <source>
        <strain evidence="2">cv. JPN11</strain>
        <tissue evidence="1">Leaf</tissue>
    </source>
</reference>
<organism evidence="1 2">
    <name type="scientific">Melia azedarach</name>
    <name type="common">Chinaberry tree</name>
    <dbReference type="NCBI Taxonomy" id="155640"/>
    <lineage>
        <taxon>Eukaryota</taxon>
        <taxon>Viridiplantae</taxon>
        <taxon>Streptophyta</taxon>
        <taxon>Embryophyta</taxon>
        <taxon>Tracheophyta</taxon>
        <taxon>Spermatophyta</taxon>
        <taxon>Magnoliopsida</taxon>
        <taxon>eudicotyledons</taxon>
        <taxon>Gunneridae</taxon>
        <taxon>Pentapetalae</taxon>
        <taxon>rosids</taxon>
        <taxon>malvids</taxon>
        <taxon>Sapindales</taxon>
        <taxon>Meliaceae</taxon>
        <taxon>Melia</taxon>
    </lineage>
</organism>
<dbReference type="Proteomes" id="UP001164539">
    <property type="component" value="Chromosome 1"/>
</dbReference>
<dbReference type="EMBL" id="CM051394">
    <property type="protein sequence ID" value="KAJ4727550.1"/>
    <property type="molecule type" value="Genomic_DNA"/>
</dbReference>
<comment type="caution">
    <text evidence="1">The sequence shown here is derived from an EMBL/GenBank/DDBJ whole genome shotgun (WGS) entry which is preliminary data.</text>
</comment>